<dbReference type="EMBL" id="AJYA01000089">
    <property type="protein sequence ID" value="EIM72389.1"/>
    <property type="molecule type" value="Genomic_DNA"/>
</dbReference>
<organism evidence="2 3">
    <name type="scientific">Nitritalea halalkaliphila LW7</name>
    <dbReference type="NCBI Taxonomy" id="1189621"/>
    <lineage>
        <taxon>Bacteria</taxon>
        <taxon>Pseudomonadati</taxon>
        <taxon>Bacteroidota</taxon>
        <taxon>Cytophagia</taxon>
        <taxon>Cytophagales</taxon>
        <taxon>Cyclobacteriaceae</taxon>
        <taxon>Nitritalea</taxon>
    </lineage>
</organism>
<dbReference type="STRING" id="1189621.A3SI_19810"/>
<gene>
    <name evidence="2" type="ORF">A3SI_19810</name>
</gene>
<feature type="region of interest" description="Disordered" evidence="1">
    <location>
        <begin position="137"/>
        <end position="157"/>
    </location>
</feature>
<reference evidence="2 3" key="1">
    <citation type="submission" date="2012-05" db="EMBL/GenBank/DDBJ databases">
        <title>Genome sequence of Nitritalea halalkaliphila LW7.</title>
        <authorList>
            <person name="Jangir P.K."/>
            <person name="Singh A."/>
            <person name="Shivaji S."/>
            <person name="Sharma R."/>
        </authorList>
    </citation>
    <scope>NUCLEOTIDE SEQUENCE [LARGE SCALE GENOMIC DNA]</scope>
    <source>
        <strain evidence="2 3">LW7</strain>
    </source>
</reference>
<dbReference type="Proteomes" id="UP000005551">
    <property type="component" value="Unassembled WGS sequence"/>
</dbReference>
<accession>I5BS37</accession>
<keyword evidence="3" id="KW-1185">Reference proteome</keyword>
<protein>
    <submittedName>
        <fullName evidence="2">Uncharacterized protein</fullName>
    </submittedName>
</protein>
<evidence type="ECO:0000313" key="3">
    <source>
        <dbReference type="Proteomes" id="UP000005551"/>
    </source>
</evidence>
<evidence type="ECO:0000313" key="2">
    <source>
        <dbReference type="EMBL" id="EIM72389.1"/>
    </source>
</evidence>
<comment type="caution">
    <text evidence="2">The sequence shown here is derived from an EMBL/GenBank/DDBJ whole genome shotgun (WGS) entry which is preliminary data.</text>
</comment>
<evidence type="ECO:0000256" key="1">
    <source>
        <dbReference type="SAM" id="MobiDB-lite"/>
    </source>
</evidence>
<name>I5BS37_9BACT</name>
<proteinExistence type="predicted"/>
<dbReference type="AlphaFoldDB" id="I5BS37"/>
<sequence>MSWSLVLGMVVFLFSCGGGEKEEGGDPEVYAKAFQIFEQSLDIREEMMEMEKEMKKREIDFSSMKDELKIWDREIIEVPGYEHDHDGSYDRKYHVHNPMKPFSDEEHLAFQETMYIEIQKIYDGYATLLKAALSDEALQEAEEEEADADAEDAEEAA</sequence>